<dbReference type="Proteomes" id="UP001250698">
    <property type="component" value="Unassembled WGS sequence"/>
</dbReference>
<accession>A0ABU3TEP9</accession>
<reference evidence="1 2" key="1">
    <citation type="submission" date="2023-10" db="EMBL/GenBank/DDBJ databases">
        <title>Hymenobacter endophyticus sp. nov., an isolate from the leaf tissues of wheat.</title>
        <authorList>
            <person name="Dai Y."/>
        </authorList>
    </citation>
    <scope>NUCLEOTIDE SEQUENCE [LARGE SCALE GENOMIC DNA]</scope>
    <source>
        <strain evidence="1 2">ZK17L-C2</strain>
    </source>
</reference>
<comment type="caution">
    <text evidence="1">The sequence shown here is derived from an EMBL/GenBank/DDBJ whole genome shotgun (WGS) entry which is preliminary data.</text>
</comment>
<evidence type="ECO:0000313" key="2">
    <source>
        <dbReference type="Proteomes" id="UP001250698"/>
    </source>
</evidence>
<protein>
    <submittedName>
        <fullName evidence="1">Uncharacterized protein</fullName>
    </submittedName>
</protein>
<evidence type="ECO:0000313" key="1">
    <source>
        <dbReference type="EMBL" id="MDU0369815.1"/>
    </source>
</evidence>
<proteinExistence type="predicted"/>
<gene>
    <name evidence="1" type="ORF">ROI90_05360</name>
</gene>
<organism evidence="1 2">
    <name type="scientific">Hymenobacter endophyticus</name>
    <dbReference type="NCBI Taxonomy" id="3076335"/>
    <lineage>
        <taxon>Bacteria</taxon>
        <taxon>Pseudomonadati</taxon>
        <taxon>Bacteroidota</taxon>
        <taxon>Cytophagia</taxon>
        <taxon>Cytophagales</taxon>
        <taxon>Hymenobacteraceae</taxon>
        <taxon>Hymenobacter</taxon>
    </lineage>
</organism>
<dbReference type="RefSeq" id="WP_315997303.1">
    <property type="nucleotide sequence ID" value="NZ_JAWDJT010000002.1"/>
</dbReference>
<dbReference type="PROSITE" id="PS51257">
    <property type="entry name" value="PROKAR_LIPOPROTEIN"/>
    <property type="match status" value="1"/>
</dbReference>
<dbReference type="EMBL" id="JAWDJT010000002">
    <property type="protein sequence ID" value="MDU0369815.1"/>
    <property type="molecule type" value="Genomic_DNA"/>
</dbReference>
<keyword evidence="2" id="KW-1185">Reference proteome</keyword>
<sequence length="173" mass="18767">MAKRLFGFLLFVGLTACAGLGYGQDSTSVQHSRHQIIEPLYVLNSTVIMGSGFFARMNSHEILRIVIYKGEGIPRALIGLTSGHIVSTDYKKRVPSQSFAQIARQQSVQRPFRVVINGRPLSAEQVSDLRIALGAIGQVCVTPATLEAPEAVIALELAKAKSVKHPPGSIFIR</sequence>
<name>A0ABU3TEP9_9BACT</name>